<dbReference type="PANTHER" id="PTHR37419:SF8">
    <property type="entry name" value="TOXIN YJJJ"/>
    <property type="match status" value="1"/>
</dbReference>
<keyword evidence="3" id="KW-0418">Kinase</keyword>
<keyword evidence="7" id="KW-1185">Reference proteome</keyword>
<keyword evidence="6" id="KW-0238">DNA-binding</keyword>
<dbReference type="Pfam" id="PF13657">
    <property type="entry name" value="Couple_hipA"/>
    <property type="match status" value="1"/>
</dbReference>
<sequence length="356" mass="38955">MPYQPVDVIEVRCWGSRVGAVALDERSGFYVFEYERAWANSGVELAPMTMPTTGPAQFFLFPTLSPNTYHRLPSMVADSLPDDFGNALTTAYLANEGLTAGQITALDRLAYLGTRGIGALEFRPLRGPRTRKATAIELSELVVAARIALSERIASKDGLTDAISHLIAVGTSAGGARAKAVVALNSETGELRSGQVPADPGFEQWILKLDGVGADLDLGASGHFGRIEYGYYLMATVAGIEMMECRLLEEGGRAHFMTRRFDRVPGGEKVHVQTLCAMAHLDFRQIGAHDYAQLFLHIEQLRLGPEARAEAFRRMVFNVAVANCDDHTKNFSFLLPQGGRWRLSPAYDITYAGLRI</sequence>
<reference evidence="6 7" key="1">
    <citation type="submission" date="2015-01" db="EMBL/GenBank/DDBJ databases">
        <title>Draft genome of the acidophilic iron oxidizer Acidithrix ferrooxidans strain Py-F3.</title>
        <authorList>
            <person name="Poehlein A."/>
            <person name="Eisen S."/>
            <person name="Schloemann M."/>
            <person name="Johnson B.D."/>
            <person name="Daniel R."/>
            <person name="Muehling M."/>
        </authorList>
    </citation>
    <scope>NUCLEOTIDE SEQUENCE [LARGE SCALE GENOMIC DNA]</scope>
    <source>
        <strain evidence="6 7">Py-F3</strain>
    </source>
</reference>
<dbReference type="AlphaFoldDB" id="A0A0D8HHC8"/>
<dbReference type="EMBL" id="JXYS01000044">
    <property type="protein sequence ID" value="KJF17385.1"/>
    <property type="molecule type" value="Genomic_DNA"/>
</dbReference>
<protein>
    <submittedName>
        <fullName evidence="6">Putative DNA-binding transcriptional regulator</fullName>
    </submittedName>
</protein>
<dbReference type="PANTHER" id="PTHR37419">
    <property type="entry name" value="SERINE/THREONINE-PROTEIN KINASE TOXIN HIPA"/>
    <property type="match status" value="1"/>
</dbReference>
<feature type="domain" description="HipA-like C-terminal" evidence="4">
    <location>
        <begin position="171"/>
        <end position="352"/>
    </location>
</feature>
<accession>A0A0D8HHC8</accession>
<evidence type="ECO:0000256" key="3">
    <source>
        <dbReference type="ARBA" id="ARBA00022777"/>
    </source>
</evidence>
<dbReference type="InterPro" id="IPR017508">
    <property type="entry name" value="HipA_N1"/>
</dbReference>
<evidence type="ECO:0000313" key="7">
    <source>
        <dbReference type="Proteomes" id="UP000032360"/>
    </source>
</evidence>
<evidence type="ECO:0000313" key="6">
    <source>
        <dbReference type="EMBL" id="KJF17385.1"/>
    </source>
</evidence>
<dbReference type="Pfam" id="PF07804">
    <property type="entry name" value="HipA_C"/>
    <property type="match status" value="1"/>
</dbReference>
<evidence type="ECO:0000256" key="1">
    <source>
        <dbReference type="ARBA" id="ARBA00010164"/>
    </source>
</evidence>
<keyword evidence="2" id="KW-0808">Transferase</keyword>
<dbReference type="GO" id="GO:0005829">
    <property type="term" value="C:cytosol"/>
    <property type="evidence" value="ECO:0007669"/>
    <property type="project" value="TreeGrafter"/>
</dbReference>
<dbReference type="Proteomes" id="UP000032360">
    <property type="component" value="Unassembled WGS sequence"/>
</dbReference>
<dbReference type="STRING" id="1280514.AXFE_17370"/>
<dbReference type="Gene3D" id="1.10.1070.20">
    <property type="match status" value="1"/>
</dbReference>
<comment type="similarity">
    <text evidence="1">Belongs to the HipA Ser/Thr kinase family.</text>
</comment>
<dbReference type="OrthoDB" id="3182374at2"/>
<evidence type="ECO:0000259" key="5">
    <source>
        <dbReference type="Pfam" id="PF13657"/>
    </source>
</evidence>
<proteinExistence type="inferred from homology"/>
<feature type="domain" description="HipA N-terminal subdomain 1" evidence="5">
    <location>
        <begin position="10"/>
        <end position="122"/>
    </location>
</feature>
<evidence type="ECO:0000256" key="2">
    <source>
        <dbReference type="ARBA" id="ARBA00022679"/>
    </source>
</evidence>
<dbReference type="RefSeq" id="WP_052605432.1">
    <property type="nucleotide sequence ID" value="NZ_JXYS01000044.1"/>
</dbReference>
<dbReference type="InterPro" id="IPR052028">
    <property type="entry name" value="HipA_Ser/Thr_kinase"/>
</dbReference>
<evidence type="ECO:0000259" key="4">
    <source>
        <dbReference type="Pfam" id="PF07804"/>
    </source>
</evidence>
<gene>
    <name evidence="6" type="ORF">AXFE_17370</name>
</gene>
<dbReference type="InterPro" id="IPR012893">
    <property type="entry name" value="HipA-like_C"/>
</dbReference>
<dbReference type="GO" id="GO:0004674">
    <property type="term" value="F:protein serine/threonine kinase activity"/>
    <property type="evidence" value="ECO:0007669"/>
    <property type="project" value="TreeGrafter"/>
</dbReference>
<comment type="caution">
    <text evidence="6">The sequence shown here is derived from an EMBL/GenBank/DDBJ whole genome shotgun (WGS) entry which is preliminary data.</text>
</comment>
<name>A0A0D8HHC8_9ACTN</name>
<dbReference type="GO" id="GO:0003677">
    <property type="term" value="F:DNA binding"/>
    <property type="evidence" value="ECO:0007669"/>
    <property type="project" value="UniProtKB-KW"/>
</dbReference>
<organism evidence="6 7">
    <name type="scientific">Acidithrix ferrooxidans</name>
    <dbReference type="NCBI Taxonomy" id="1280514"/>
    <lineage>
        <taxon>Bacteria</taxon>
        <taxon>Bacillati</taxon>
        <taxon>Actinomycetota</taxon>
        <taxon>Acidimicrobiia</taxon>
        <taxon>Acidimicrobiales</taxon>
        <taxon>Acidimicrobiaceae</taxon>
        <taxon>Acidithrix</taxon>
    </lineage>
</organism>